<keyword evidence="4 7" id="KW-0964">Secreted</keyword>
<evidence type="ECO:0000256" key="7">
    <source>
        <dbReference type="RuleBase" id="RU361236"/>
    </source>
</evidence>
<dbReference type="InterPro" id="IPR033113">
    <property type="entry name" value="PLA2_histidine"/>
</dbReference>
<evidence type="ECO:0000313" key="9">
    <source>
        <dbReference type="Proteomes" id="UP000694941"/>
    </source>
</evidence>
<comment type="subcellular location">
    <subcellularLocation>
        <location evidence="2 7">Secreted</location>
    </subcellularLocation>
</comment>
<dbReference type="RefSeq" id="XP_022248991.1">
    <property type="nucleotide sequence ID" value="XM_022393283.1"/>
</dbReference>
<keyword evidence="7" id="KW-0378">Hydrolase</keyword>
<dbReference type="PROSITE" id="PS00119">
    <property type="entry name" value="PA2_ASP"/>
    <property type="match status" value="1"/>
</dbReference>
<dbReference type="InterPro" id="IPR001211">
    <property type="entry name" value="PLA2"/>
</dbReference>
<dbReference type="InterPro" id="IPR033112">
    <property type="entry name" value="PLA2_Asp_AS"/>
</dbReference>
<accession>A0ABM1SZD5</accession>
<evidence type="ECO:0000256" key="4">
    <source>
        <dbReference type="ARBA" id="ARBA00022525"/>
    </source>
</evidence>
<keyword evidence="7" id="KW-0106">Calcium</keyword>
<protein>
    <recommendedName>
        <fullName evidence="7">Phospholipase A2</fullName>
        <ecNumber evidence="7">3.1.1.4</ecNumber>
    </recommendedName>
</protein>
<dbReference type="PROSITE" id="PS00118">
    <property type="entry name" value="PA2_HIS"/>
    <property type="match status" value="1"/>
</dbReference>
<keyword evidence="7" id="KW-0732">Signal</keyword>
<keyword evidence="5" id="KW-0865">Zymogen</keyword>
<sequence>MWLRYWSYLTNFKWTFALGILLILANSLQVCSNSHTSLDFEISANTLSTTKKVVDHFGRTNDSYKEANNSKEFNNKHTTRPLRTRRSVLQLANVLKCVTGCDPLTYKGYGCYCGYMGRGNPVDGIDKCCLEHDWCYTYSACHQLLVYFVSYRFQCAAPGKAHCRGDDYTVDGECAAQLCKCDIAFAYCVSKYSCPSHRASCQSSSPSITITFHNVVKVTSNINGK</sequence>
<dbReference type="PANTHER" id="PTHR11716">
    <property type="entry name" value="PHOSPHOLIPASE A2 FAMILY MEMBER"/>
    <property type="match status" value="1"/>
</dbReference>
<comment type="catalytic activity">
    <reaction evidence="1 7">
        <text>a 1,2-diacyl-sn-glycero-3-phosphocholine + H2O = a 1-acyl-sn-glycero-3-phosphocholine + a fatty acid + H(+)</text>
        <dbReference type="Rhea" id="RHEA:15801"/>
        <dbReference type="ChEBI" id="CHEBI:15377"/>
        <dbReference type="ChEBI" id="CHEBI:15378"/>
        <dbReference type="ChEBI" id="CHEBI:28868"/>
        <dbReference type="ChEBI" id="CHEBI:57643"/>
        <dbReference type="ChEBI" id="CHEBI:58168"/>
        <dbReference type="EC" id="3.1.1.4"/>
    </reaction>
</comment>
<dbReference type="SMART" id="SM00085">
    <property type="entry name" value="PA2c"/>
    <property type="match status" value="1"/>
</dbReference>
<evidence type="ECO:0000256" key="1">
    <source>
        <dbReference type="ARBA" id="ARBA00001604"/>
    </source>
</evidence>
<dbReference type="InterPro" id="IPR036444">
    <property type="entry name" value="PLipase_A2_dom_sf"/>
</dbReference>
<dbReference type="PANTHER" id="PTHR11716:SF107">
    <property type="entry name" value="PHOSPHOLIPASE A2"/>
    <property type="match status" value="1"/>
</dbReference>
<organism evidence="9 10">
    <name type="scientific">Limulus polyphemus</name>
    <name type="common">Atlantic horseshoe crab</name>
    <dbReference type="NCBI Taxonomy" id="6850"/>
    <lineage>
        <taxon>Eukaryota</taxon>
        <taxon>Metazoa</taxon>
        <taxon>Ecdysozoa</taxon>
        <taxon>Arthropoda</taxon>
        <taxon>Chelicerata</taxon>
        <taxon>Merostomata</taxon>
        <taxon>Xiphosura</taxon>
        <taxon>Limulidae</taxon>
        <taxon>Limulus</taxon>
    </lineage>
</organism>
<feature type="signal peptide" evidence="7">
    <location>
        <begin position="1"/>
        <end position="27"/>
    </location>
</feature>
<dbReference type="InterPro" id="IPR016090">
    <property type="entry name" value="PLA2-like_dom"/>
</dbReference>
<reference evidence="10" key="1">
    <citation type="submission" date="2025-08" db="UniProtKB">
        <authorList>
            <consortium name="RefSeq"/>
        </authorList>
    </citation>
    <scope>IDENTIFICATION</scope>
    <source>
        <tissue evidence="10">Muscle</tissue>
    </source>
</reference>
<evidence type="ECO:0000256" key="5">
    <source>
        <dbReference type="ARBA" id="ARBA00023145"/>
    </source>
</evidence>
<evidence type="ECO:0000256" key="3">
    <source>
        <dbReference type="ARBA" id="ARBA00009659"/>
    </source>
</evidence>
<feature type="domain" description="Phospholipase A2-like central" evidence="8">
    <location>
        <begin position="87"/>
        <end position="202"/>
    </location>
</feature>
<comment type="cofactor">
    <cofactor evidence="7">
        <name>Ca(2+)</name>
        <dbReference type="ChEBI" id="CHEBI:29108"/>
    </cofactor>
</comment>
<gene>
    <name evidence="10" type="primary">LOC106465387</name>
</gene>
<evidence type="ECO:0000256" key="2">
    <source>
        <dbReference type="ARBA" id="ARBA00004613"/>
    </source>
</evidence>
<comment type="similarity">
    <text evidence="3">Belongs to the phospholipase A2 family. Group III subfamily.</text>
</comment>
<keyword evidence="9" id="KW-1185">Reference proteome</keyword>
<proteinExistence type="inferred from homology"/>
<feature type="chain" id="PRO_5044967954" description="Phospholipase A2" evidence="7">
    <location>
        <begin position="28"/>
        <end position="225"/>
    </location>
</feature>
<evidence type="ECO:0000313" key="10">
    <source>
        <dbReference type="RefSeq" id="XP_022248991.1"/>
    </source>
</evidence>
<name>A0ABM1SZD5_LIMPO</name>
<dbReference type="Proteomes" id="UP000694941">
    <property type="component" value="Unplaced"/>
</dbReference>
<evidence type="ECO:0000256" key="6">
    <source>
        <dbReference type="ARBA" id="ARBA00023157"/>
    </source>
</evidence>
<dbReference type="SUPFAM" id="SSF48619">
    <property type="entry name" value="Phospholipase A2, PLA2"/>
    <property type="match status" value="1"/>
</dbReference>
<keyword evidence="7" id="KW-0443">Lipid metabolism</keyword>
<dbReference type="Gene3D" id="1.20.90.10">
    <property type="entry name" value="Phospholipase A2 domain"/>
    <property type="match status" value="1"/>
</dbReference>
<dbReference type="EC" id="3.1.1.4" evidence="7"/>
<dbReference type="Pfam" id="PF00068">
    <property type="entry name" value="Phospholip_A2_1"/>
    <property type="match status" value="1"/>
</dbReference>
<keyword evidence="6" id="KW-1015">Disulfide bond</keyword>
<evidence type="ECO:0000259" key="8">
    <source>
        <dbReference type="SMART" id="SM00085"/>
    </source>
</evidence>
<dbReference type="PRINTS" id="PR00389">
    <property type="entry name" value="PHPHLIPASEA2"/>
</dbReference>
<dbReference type="GeneID" id="106465387"/>
<dbReference type="CDD" id="cd00125">
    <property type="entry name" value="PLA2c"/>
    <property type="match status" value="1"/>
</dbReference>